<protein>
    <submittedName>
        <fullName evidence="2">Uncharacterized protein</fullName>
    </submittedName>
</protein>
<evidence type="ECO:0000313" key="3">
    <source>
        <dbReference type="Proteomes" id="UP000825935"/>
    </source>
</evidence>
<organism evidence="2 3">
    <name type="scientific">Ceratopteris richardii</name>
    <name type="common">Triangle waterfern</name>
    <dbReference type="NCBI Taxonomy" id="49495"/>
    <lineage>
        <taxon>Eukaryota</taxon>
        <taxon>Viridiplantae</taxon>
        <taxon>Streptophyta</taxon>
        <taxon>Embryophyta</taxon>
        <taxon>Tracheophyta</taxon>
        <taxon>Polypodiopsida</taxon>
        <taxon>Polypodiidae</taxon>
        <taxon>Polypodiales</taxon>
        <taxon>Pteridineae</taxon>
        <taxon>Pteridaceae</taxon>
        <taxon>Parkerioideae</taxon>
        <taxon>Ceratopteris</taxon>
    </lineage>
</organism>
<feature type="region of interest" description="Disordered" evidence="1">
    <location>
        <begin position="1"/>
        <end position="25"/>
    </location>
</feature>
<evidence type="ECO:0000256" key="1">
    <source>
        <dbReference type="SAM" id="MobiDB-lite"/>
    </source>
</evidence>
<name>A0A8T2SXY2_CERRI</name>
<gene>
    <name evidence="2" type="ORF">KP509_16G020100</name>
</gene>
<dbReference type="Proteomes" id="UP000825935">
    <property type="component" value="Chromosome 16"/>
</dbReference>
<keyword evidence="3" id="KW-1185">Reference proteome</keyword>
<comment type="caution">
    <text evidence="2">The sequence shown here is derived from an EMBL/GenBank/DDBJ whole genome shotgun (WGS) entry which is preliminary data.</text>
</comment>
<dbReference type="EMBL" id="CM035421">
    <property type="protein sequence ID" value="KAH7387380.1"/>
    <property type="molecule type" value="Genomic_DNA"/>
</dbReference>
<accession>A0A8T2SXY2</accession>
<dbReference type="AlphaFoldDB" id="A0A8T2SXY2"/>
<proteinExistence type="predicted"/>
<evidence type="ECO:0000313" key="2">
    <source>
        <dbReference type="EMBL" id="KAH7387380.1"/>
    </source>
</evidence>
<reference evidence="2" key="1">
    <citation type="submission" date="2021-08" db="EMBL/GenBank/DDBJ databases">
        <title>WGS assembly of Ceratopteris richardii.</title>
        <authorList>
            <person name="Marchant D.B."/>
            <person name="Chen G."/>
            <person name="Jenkins J."/>
            <person name="Shu S."/>
            <person name="Leebens-Mack J."/>
            <person name="Grimwood J."/>
            <person name="Schmutz J."/>
            <person name="Soltis P."/>
            <person name="Soltis D."/>
            <person name="Chen Z.-H."/>
        </authorList>
    </citation>
    <scope>NUCLEOTIDE SEQUENCE</scope>
    <source>
        <strain evidence="2">Whitten #5841</strain>
        <tissue evidence="2">Leaf</tissue>
    </source>
</reference>
<sequence length="84" mass="9562">MTFVSGWMQSSVPAAADPLHLEEPQSPTDEFCFQCSESDYGNVQETPKPLKIDNKTAVLHWSIDEVKIWMQQNVPFGNDKMQEC</sequence>